<comment type="caution">
    <text evidence="2">The sequence shown here is derived from an EMBL/GenBank/DDBJ whole genome shotgun (WGS) entry which is preliminary data.</text>
</comment>
<reference evidence="2" key="1">
    <citation type="submission" date="2019-12" db="EMBL/GenBank/DDBJ databases">
        <title>Comparative genomics gives insights into the taxonomy of the Azoarcus-Aromatoleum group and reveals separate origins of nif in the plant-associated Azoarcus and non-plant-associated Aromatoleum sub-groups.</title>
        <authorList>
            <person name="Lafos M."/>
            <person name="Maluk M."/>
            <person name="Batista M."/>
            <person name="Junghare M."/>
            <person name="Carmona M."/>
            <person name="Faoro H."/>
            <person name="Cruz L.M."/>
            <person name="Battistoni F."/>
            <person name="De Souza E."/>
            <person name="Pedrosa F."/>
            <person name="Chen W.-M."/>
            <person name="Poole P.S."/>
            <person name="Dixon R.A."/>
            <person name="James E.K."/>
        </authorList>
    </citation>
    <scope>NUCLEOTIDE SEQUENCE</scope>
    <source>
        <strain evidence="2">LuFRes1</strain>
    </source>
</reference>
<dbReference type="InterPro" id="IPR037522">
    <property type="entry name" value="HD_GYP_dom"/>
</dbReference>
<dbReference type="Gene3D" id="1.10.3210.10">
    <property type="entry name" value="Hypothetical protein af1432"/>
    <property type="match status" value="1"/>
</dbReference>
<organism evidence="2 3">
    <name type="scientific">Aromatoleum anaerobium</name>
    <dbReference type="NCBI Taxonomy" id="182180"/>
    <lineage>
        <taxon>Bacteria</taxon>
        <taxon>Pseudomonadati</taxon>
        <taxon>Pseudomonadota</taxon>
        <taxon>Betaproteobacteria</taxon>
        <taxon>Rhodocyclales</taxon>
        <taxon>Rhodocyclaceae</taxon>
        <taxon>Aromatoleum</taxon>
    </lineage>
</organism>
<sequence>MLFNSVNQHCLHNIVQLAQTHTVEAAEDIFDERGIKLWAKGRAVSADLQEKLLRRKLAKPLEATLAVEGAVAFSNVVEACRAQAEENPLFARLASRDALALLGELRTIPLPLPLRLLLTTAHASGNRSFRHALATILVCACIATRLNASEHDAQTLLTAALLHDLGELYIHPDYLSGSHQLRPHEWKHVASHPRIGQLLIQELTTLPAAIGLCVAHHHERLDGSGYPNQLERSKLHRLGSWLAVAETAGAILSSGHPGAPLRAALALRLVPEEFDRDAVAAVTQALRKDGDSFGEDDCQVWPDTHATQARLDGAIAHAEDLHASLDPPFARQIVAMALQQLHNLEKSLRATGAAEATSLGEELDQQLVAESGQVAREIDWRMRSLARNLYLRAEAHADGANLALMAPLIEALDDAQPEEAVAASA</sequence>
<dbReference type="PROSITE" id="PS51832">
    <property type="entry name" value="HD_GYP"/>
    <property type="match status" value="1"/>
</dbReference>
<dbReference type="PANTHER" id="PTHR43155">
    <property type="entry name" value="CYCLIC DI-GMP PHOSPHODIESTERASE PA4108-RELATED"/>
    <property type="match status" value="1"/>
</dbReference>
<evidence type="ECO:0000313" key="3">
    <source>
        <dbReference type="Proteomes" id="UP000615989"/>
    </source>
</evidence>
<gene>
    <name evidence="2" type="ORF">GO606_06200</name>
</gene>
<dbReference type="CDD" id="cd00077">
    <property type="entry name" value="HDc"/>
    <property type="match status" value="1"/>
</dbReference>
<accession>A0ABX1PIH7</accession>
<dbReference type="PANTHER" id="PTHR43155:SF2">
    <property type="entry name" value="CYCLIC DI-GMP PHOSPHODIESTERASE PA4108"/>
    <property type="match status" value="1"/>
</dbReference>
<protein>
    <submittedName>
        <fullName evidence="2">HD domain-containing protein</fullName>
    </submittedName>
</protein>
<dbReference type="SUPFAM" id="SSF109604">
    <property type="entry name" value="HD-domain/PDEase-like"/>
    <property type="match status" value="1"/>
</dbReference>
<dbReference type="Pfam" id="PF13487">
    <property type="entry name" value="HD_5"/>
    <property type="match status" value="1"/>
</dbReference>
<dbReference type="Proteomes" id="UP000615989">
    <property type="component" value="Unassembled WGS sequence"/>
</dbReference>
<feature type="domain" description="HD-GYP" evidence="1">
    <location>
        <begin position="106"/>
        <end position="302"/>
    </location>
</feature>
<dbReference type="InterPro" id="IPR003607">
    <property type="entry name" value="HD/PDEase_dom"/>
</dbReference>
<keyword evidence="3" id="KW-1185">Reference proteome</keyword>
<proteinExistence type="predicted"/>
<evidence type="ECO:0000313" key="2">
    <source>
        <dbReference type="EMBL" id="NMG24327.1"/>
    </source>
</evidence>
<dbReference type="RefSeq" id="WP_169117745.1">
    <property type="nucleotide sequence ID" value="NZ_WTVG02000040.1"/>
</dbReference>
<evidence type="ECO:0000259" key="1">
    <source>
        <dbReference type="PROSITE" id="PS51832"/>
    </source>
</evidence>
<dbReference type="EMBL" id="WTVG01000012">
    <property type="protein sequence ID" value="NMG24327.1"/>
    <property type="molecule type" value="Genomic_DNA"/>
</dbReference>
<name>A0ABX1PIH7_9RHOO</name>